<evidence type="ECO:0000313" key="2">
    <source>
        <dbReference type="EMBL" id="ETR74130.1"/>
    </source>
</evidence>
<reference evidence="3" key="1">
    <citation type="submission" date="2012-11" db="EMBL/GenBank/DDBJ databases">
        <authorList>
            <person name="Lucero-Rivera Y.E."/>
            <person name="Tovar-Ramirez D."/>
        </authorList>
    </citation>
    <scope>NUCLEOTIDE SEQUENCE [LARGE SCALE GENOMIC DNA]</scope>
    <source>
        <strain evidence="3">Araruama</strain>
    </source>
</reference>
<dbReference type="AlphaFoldDB" id="A0A1V1PH60"/>
<dbReference type="EMBL" id="ATBP01000020">
    <property type="protein sequence ID" value="ETR74130.1"/>
    <property type="molecule type" value="Genomic_DNA"/>
</dbReference>
<gene>
    <name evidence="2" type="ORF">OMM_06515</name>
</gene>
<organism evidence="2 3">
    <name type="scientific">Candidatus Magnetoglobus multicellularis str. Araruama</name>
    <dbReference type="NCBI Taxonomy" id="890399"/>
    <lineage>
        <taxon>Bacteria</taxon>
        <taxon>Pseudomonadati</taxon>
        <taxon>Thermodesulfobacteriota</taxon>
        <taxon>Desulfobacteria</taxon>
        <taxon>Desulfobacterales</taxon>
        <taxon>Desulfobacteraceae</taxon>
        <taxon>Candidatus Magnetoglobus</taxon>
    </lineage>
</organism>
<keyword evidence="1" id="KW-0472">Membrane</keyword>
<sequence>MINNKKKEAIMNHELTSQEALIMIPVRFFSCLMIFLFGISICATYAKASIHSDSFRKSINQYQPGSPKNIHVYVLPGMNKVQIRWQSDDHTITGYAIYKNGILFDTSPHPFYTDHWARTAPGPIYEITAFDIFGTESKACKPFRIR</sequence>
<evidence type="ECO:0000256" key="1">
    <source>
        <dbReference type="SAM" id="Phobius"/>
    </source>
</evidence>
<accession>A0A1V1PH60</accession>
<keyword evidence="1" id="KW-0812">Transmembrane</keyword>
<proteinExistence type="predicted"/>
<keyword evidence="1" id="KW-1133">Transmembrane helix</keyword>
<name>A0A1V1PH60_9BACT</name>
<comment type="caution">
    <text evidence="2">The sequence shown here is derived from an EMBL/GenBank/DDBJ whole genome shotgun (WGS) entry which is preliminary data.</text>
</comment>
<protein>
    <submittedName>
        <fullName evidence="2">Uncharacterized protein</fullName>
    </submittedName>
</protein>
<evidence type="ECO:0000313" key="3">
    <source>
        <dbReference type="Proteomes" id="UP000189670"/>
    </source>
</evidence>
<dbReference type="Proteomes" id="UP000189670">
    <property type="component" value="Unassembled WGS sequence"/>
</dbReference>
<feature type="transmembrane region" description="Helical" evidence="1">
    <location>
        <begin position="20"/>
        <end position="46"/>
    </location>
</feature>